<reference evidence="1" key="2">
    <citation type="journal article" date="2020" name="Microorganisms">
        <title>Osmotic Adaptation and Compatible Solute Biosynthesis of Phototrophic Bacteria as Revealed from Genome Analyses.</title>
        <authorList>
            <person name="Imhoff J.F."/>
            <person name="Rahn T."/>
            <person name="Kunzel S."/>
            <person name="Keller A."/>
            <person name="Neulinger S.C."/>
        </authorList>
    </citation>
    <scope>NUCLEOTIDE SEQUENCE</scope>
    <source>
        <strain evidence="1">DSM 9154</strain>
    </source>
</reference>
<name>A0A934QFJ8_9PROT</name>
<dbReference type="PANTHER" id="PTHR12725:SF117">
    <property type="entry name" value="HALOACID DEHALOGENASE-LIKE HYDROLASE"/>
    <property type="match status" value="1"/>
</dbReference>
<dbReference type="EMBL" id="NRRE01000009">
    <property type="protein sequence ID" value="MBK1696083.1"/>
    <property type="molecule type" value="Genomic_DNA"/>
</dbReference>
<dbReference type="AlphaFoldDB" id="A0A934QFJ8"/>
<dbReference type="RefSeq" id="WP_051432364.1">
    <property type="nucleotide sequence ID" value="NZ_NRRE01000009.1"/>
</dbReference>
<dbReference type="Pfam" id="PF00702">
    <property type="entry name" value="Hydrolase"/>
    <property type="match status" value="1"/>
</dbReference>
<dbReference type="PANTHER" id="PTHR12725">
    <property type="entry name" value="HALOACID DEHALOGENASE-LIKE HYDROLASE"/>
    <property type="match status" value="1"/>
</dbReference>
<dbReference type="NCBIfam" id="TIGR01993">
    <property type="entry name" value="Pyr-5-nucltdase"/>
    <property type="match status" value="1"/>
</dbReference>
<dbReference type="Proteomes" id="UP000778970">
    <property type="component" value="Unassembled WGS sequence"/>
</dbReference>
<sequence length="237" mass="26583">MTDRATSADPPAAEPVWLFDLDNTLYPYACRLFDQVDRRMGEFVAGYLGLDAVEARAVQKRYLREYGTTLTGLMRVHGLDPERYLTYVHAIDLSPVDPAPELDAALGRLPGRKLIYTNANTGHADAVLNKLGIAHHFEAVFDIVAARFTPKPHREPFDRLLTQHGVDPNGTVFFDDMPRNLAPAADLGMTTVWVESDSEWARLEYTGEEPFVHHRTRDLTRWLDARAGQAPGRIAKA</sequence>
<comment type="caution">
    <text evidence="1">The sequence shown here is derived from an EMBL/GenBank/DDBJ whole genome shotgun (WGS) entry which is preliminary data.</text>
</comment>
<dbReference type="SFLD" id="SFLDG01129">
    <property type="entry name" value="C1.5:_HAD__Beta-PGM__Phosphata"/>
    <property type="match status" value="1"/>
</dbReference>
<protein>
    <submittedName>
        <fullName evidence="1">Pyrimidine 5'-nucleotidase</fullName>
    </submittedName>
</protein>
<dbReference type="InterPro" id="IPR036412">
    <property type="entry name" value="HAD-like_sf"/>
</dbReference>
<dbReference type="SUPFAM" id="SSF56784">
    <property type="entry name" value="HAD-like"/>
    <property type="match status" value="1"/>
</dbReference>
<evidence type="ECO:0000313" key="1">
    <source>
        <dbReference type="EMBL" id="MBK1696083.1"/>
    </source>
</evidence>
<dbReference type="InterPro" id="IPR010237">
    <property type="entry name" value="Pyr-5-nucltdase"/>
</dbReference>
<dbReference type="SFLD" id="SFLDG01132">
    <property type="entry name" value="C1.5.3:_5'-Nucleotidase_Like"/>
    <property type="match status" value="1"/>
</dbReference>
<reference evidence="1" key="1">
    <citation type="submission" date="2017-08" db="EMBL/GenBank/DDBJ databases">
        <authorList>
            <person name="Imhoff J.F."/>
            <person name="Rahn T."/>
            <person name="Kuenzel S."/>
            <person name="Neulinger S.C."/>
        </authorList>
    </citation>
    <scope>NUCLEOTIDE SEQUENCE</scope>
    <source>
        <strain evidence="1">DSM 9154</strain>
    </source>
</reference>
<accession>A0A934QFJ8</accession>
<gene>
    <name evidence="1" type="ORF">CKO21_02335</name>
</gene>
<dbReference type="Gene3D" id="3.40.50.1000">
    <property type="entry name" value="HAD superfamily/HAD-like"/>
    <property type="match status" value="1"/>
</dbReference>
<organism evidence="1 2">
    <name type="scientific">Rhodovibrio salinarum</name>
    <dbReference type="NCBI Taxonomy" id="1087"/>
    <lineage>
        <taxon>Bacteria</taxon>
        <taxon>Pseudomonadati</taxon>
        <taxon>Pseudomonadota</taxon>
        <taxon>Alphaproteobacteria</taxon>
        <taxon>Rhodospirillales</taxon>
        <taxon>Rhodovibrionaceae</taxon>
        <taxon>Rhodovibrio</taxon>
    </lineage>
</organism>
<dbReference type="Gene3D" id="1.10.150.450">
    <property type="match status" value="1"/>
</dbReference>
<evidence type="ECO:0000313" key="2">
    <source>
        <dbReference type="Proteomes" id="UP000778970"/>
    </source>
</evidence>
<dbReference type="SFLD" id="SFLDS00003">
    <property type="entry name" value="Haloacid_Dehalogenase"/>
    <property type="match status" value="1"/>
</dbReference>
<keyword evidence="2" id="KW-1185">Reference proteome</keyword>
<dbReference type="InterPro" id="IPR023214">
    <property type="entry name" value="HAD_sf"/>
</dbReference>
<dbReference type="NCBIfam" id="TIGR01509">
    <property type="entry name" value="HAD-SF-IA-v3"/>
    <property type="match status" value="1"/>
</dbReference>
<proteinExistence type="predicted"/>
<dbReference type="InterPro" id="IPR006439">
    <property type="entry name" value="HAD-SF_hydro_IA"/>
</dbReference>